<evidence type="ECO:0000256" key="1">
    <source>
        <dbReference type="SAM" id="MobiDB-lite"/>
    </source>
</evidence>
<gene>
    <name evidence="2" type="primary">ORF214043</name>
</gene>
<feature type="non-terminal residue" evidence="2">
    <location>
        <position position="423"/>
    </location>
</feature>
<accession>A0A0B7BVE1</accession>
<proteinExistence type="predicted"/>
<feature type="region of interest" description="Disordered" evidence="1">
    <location>
        <begin position="133"/>
        <end position="173"/>
    </location>
</feature>
<feature type="non-terminal residue" evidence="2">
    <location>
        <position position="1"/>
    </location>
</feature>
<reference evidence="2" key="1">
    <citation type="submission" date="2014-12" db="EMBL/GenBank/DDBJ databases">
        <title>Insight into the proteome of Arion vulgaris.</title>
        <authorList>
            <person name="Aradska J."/>
            <person name="Bulat T."/>
            <person name="Smidak R."/>
            <person name="Sarate P."/>
            <person name="Gangsoo J."/>
            <person name="Sialana F."/>
            <person name="Bilban M."/>
            <person name="Lubec G."/>
        </authorList>
    </citation>
    <scope>NUCLEOTIDE SEQUENCE</scope>
    <source>
        <tissue evidence="2">Skin</tissue>
    </source>
</reference>
<evidence type="ECO:0000313" key="2">
    <source>
        <dbReference type="EMBL" id="CEK96933.1"/>
    </source>
</evidence>
<dbReference type="AlphaFoldDB" id="A0A0B7BVE1"/>
<organism evidence="2">
    <name type="scientific">Arion vulgaris</name>
    <dbReference type="NCBI Taxonomy" id="1028688"/>
    <lineage>
        <taxon>Eukaryota</taxon>
        <taxon>Metazoa</taxon>
        <taxon>Spiralia</taxon>
        <taxon>Lophotrochozoa</taxon>
        <taxon>Mollusca</taxon>
        <taxon>Gastropoda</taxon>
        <taxon>Heterobranchia</taxon>
        <taxon>Euthyneura</taxon>
        <taxon>Panpulmonata</taxon>
        <taxon>Eupulmonata</taxon>
        <taxon>Stylommatophora</taxon>
        <taxon>Helicina</taxon>
        <taxon>Arionoidea</taxon>
        <taxon>Arionidae</taxon>
        <taxon>Arion</taxon>
    </lineage>
</organism>
<sequence>SLQRHLKLHAKNAAFTLSAAGNDDQLYKGFKAVGIVNVENRQSPVYNQSADSSAVQQSSGSNQEHVESAPRDDSEEYKQESNPQGDNLRHIEPPGCSGNPRVGQESYSFMQDGNHICFQSRSDQHIQIKDQARGSLPGQTEDTHTQTGLMHPQVISPPESDNRVQQNRRVSSDIDDIKLQNSVRTLSSTEFDSQSHHTEVAGMSHRSLQSRNITDFNLQQTTPSTNEDRLISATSLNNQNIPMLNISAGGNFHDLGITETGNYQRQRDSSGGDGFTILQQQIQSPLPMMTMLERPGSRSMMNQTPHLDAYHHPSTGYTQPLPSLQIQQRSNINLPTTRKTTSPATMQEHGNYSHNNLVDIGAHQGGIISDPAVYSHNHNVNSMPFQFSNHGMYQRLLSDSLTQMDIHPHPSSSPMPVISHNNV</sequence>
<feature type="region of interest" description="Disordered" evidence="1">
    <location>
        <begin position="404"/>
        <end position="423"/>
    </location>
</feature>
<feature type="compositionally biased region" description="Basic and acidic residues" evidence="1">
    <location>
        <begin position="64"/>
        <end position="79"/>
    </location>
</feature>
<feature type="compositionally biased region" description="Low complexity" evidence="1">
    <location>
        <begin position="47"/>
        <end position="63"/>
    </location>
</feature>
<feature type="compositionally biased region" description="Polar residues" evidence="1">
    <location>
        <begin position="410"/>
        <end position="423"/>
    </location>
</feature>
<feature type="compositionally biased region" description="Polar residues" evidence="1">
    <location>
        <begin position="137"/>
        <end position="148"/>
    </location>
</feature>
<name>A0A0B7BVE1_9EUPU</name>
<dbReference type="EMBL" id="HACG01050068">
    <property type="protein sequence ID" value="CEK96933.1"/>
    <property type="molecule type" value="Transcribed_RNA"/>
</dbReference>
<feature type="region of interest" description="Disordered" evidence="1">
    <location>
        <begin position="46"/>
        <end position="107"/>
    </location>
</feature>
<protein>
    <submittedName>
        <fullName evidence="2">Uncharacterized protein</fullName>
    </submittedName>
</protein>